<reference evidence="1" key="1">
    <citation type="journal article" date="2020" name="Stud. Mycol.">
        <title>101 Dothideomycetes genomes: a test case for predicting lifestyles and emergence of pathogens.</title>
        <authorList>
            <person name="Haridas S."/>
            <person name="Albert R."/>
            <person name="Binder M."/>
            <person name="Bloem J."/>
            <person name="Labutti K."/>
            <person name="Salamov A."/>
            <person name="Andreopoulos B."/>
            <person name="Baker S."/>
            <person name="Barry K."/>
            <person name="Bills G."/>
            <person name="Bluhm B."/>
            <person name="Cannon C."/>
            <person name="Castanera R."/>
            <person name="Culley D."/>
            <person name="Daum C."/>
            <person name="Ezra D."/>
            <person name="Gonzalez J."/>
            <person name="Henrissat B."/>
            <person name="Kuo A."/>
            <person name="Liang C."/>
            <person name="Lipzen A."/>
            <person name="Lutzoni F."/>
            <person name="Magnuson J."/>
            <person name="Mondo S."/>
            <person name="Nolan M."/>
            <person name="Ohm R."/>
            <person name="Pangilinan J."/>
            <person name="Park H.-J."/>
            <person name="Ramirez L."/>
            <person name="Alfaro M."/>
            <person name="Sun H."/>
            <person name="Tritt A."/>
            <person name="Yoshinaga Y."/>
            <person name="Zwiers L.-H."/>
            <person name="Turgeon B."/>
            <person name="Goodwin S."/>
            <person name="Spatafora J."/>
            <person name="Crous P."/>
            <person name="Grigoriev I."/>
        </authorList>
    </citation>
    <scope>NUCLEOTIDE SEQUENCE</scope>
    <source>
        <strain evidence="1">CBS 260.36</strain>
    </source>
</reference>
<dbReference type="Proteomes" id="UP000799439">
    <property type="component" value="Unassembled WGS sequence"/>
</dbReference>
<protein>
    <submittedName>
        <fullName evidence="1">Uncharacterized protein</fullName>
    </submittedName>
</protein>
<gene>
    <name evidence="1" type="ORF">K461DRAFT_23379</name>
</gene>
<evidence type="ECO:0000313" key="2">
    <source>
        <dbReference type="Proteomes" id="UP000799439"/>
    </source>
</evidence>
<organism evidence="1 2">
    <name type="scientific">Myriangium duriaei CBS 260.36</name>
    <dbReference type="NCBI Taxonomy" id="1168546"/>
    <lineage>
        <taxon>Eukaryota</taxon>
        <taxon>Fungi</taxon>
        <taxon>Dikarya</taxon>
        <taxon>Ascomycota</taxon>
        <taxon>Pezizomycotina</taxon>
        <taxon>Dothideomycetes</taxon>
        <taxon>Dothideomycetidae</taxon>
        <taxon>Myriangiales</taxon>
        <taxon>Myriangiaceae</taxon>
        <taxon>Myriangium</taxon>
    </lineage>
</organism>
<dbReference type="AlphaFoldDB" id="A0A9P4JA71"/>
<name>A0A9P4JA71_9PEZI</name>
<comment type="caution">
    <text evidence="1">The sequence shown here is derived from an EMBL/GenBank/DDBJ whole genome shotgun (WGS) entry which is preliminary data.</text>
</comment>
<dbReference type="EMBL" id="ML996081">
    <property type="protein sequence ID" value="KAF2157731.1"/>
    <property type="molecule type" value="Genomic_DNA"/>
</dbReference>
<evidence type="ECO:0000313" key="1">
    <source>
        <dbReference type="EMBL" id="KAF2157731.1"/>
    </source>
</evidence>
<accession>A0A9P4JA71</accession>
<sequence length="78" mass="8615">MCCRLKQRSAMVIVKYLKVARIAKISGAEKVGRGTLNAKTCEIVFSDWLILVFLIACAFRRARKGMDPSNKIKGRAGG</sequence>
<proteinExistence type="predicted"/>
<keyword evidence="2" id="KW-1185">Reference proteome</keyword>